<dbReference type="InterPro" id="IPR036378">
    <property type="entry name" value="FAS1_dom_sf"/>
</dbReference>
<evidence type="ECO:0000313" key="5">
    <source>
        <dbReference type="Proteomes" id="UP000018001"/>
    </source>
</evidence>
<gene>
    <name evidence="4" type="ORF">PVAR5_2843</name>
</gene>
<dbReference type="EMBL" id="BAUL01000081">
    <property type="protein sequence ID" value="GAD94220.1"/>
    <property type="molecule type" value="Genomic_DNA"/>
</dbReference>
<dbReference type="Proteomes" id="UP000018001">
    <property type="component" value="Unassembled WGS sequence"/>
</dbReference>
<dbReference type="PANTHER" id="PTHR28156">
    <property type="entry name" value="FAS1 DOMAIN-CONTAINING PROTEIN YDR262W"/>
    <property type="match status" value="1"/>
</dbReference>
<protein>
    <recommendedName>
        <fullName evidence="3">FAS1 domain-containing protein</fullName>
    </recommendedName>
</protein>
<evidence type="ECO:0000313" key="4">
    <source>
        <dbReference type="EMBL" id="GAD94220.1"/>
    </source>
</evidence>
<sequence length="244" mass="26802">MKSHILTSLVFLTSIAWTTSAILPVSITGRIRLPLPVINAPHPGHGILLQNNHEDQNQRPMMGGSTPSVGPNVVVPPSTAPDEDVNPPSSKSNLIVSDILSKTRAVNIFAGLTRDFEPVSTRLEDKSKNTTVLAPKNSAIQALPRKPWEDPEDYEQFGEVDAYKGPEGEDRAQKNLRKFVEAHIVPTSPWKEGEEIETLGGAKLSWRKDGDKIFIQPDDLEVDSVASQVSNGEVWILKGVVNYR</sequence>
<dbReference type="PANTHER" id="PTHR28156:SF1">
    <property type="entry name" value="FAS1 DOMAIN-CONTAINING PROTEIN YDR262W"/>
    <property type="match status" value="1"/>
</dbReference>
<organism evidence="4 5">
    <name type="scientific">Byssochlamys spectabilis (strain No. 5 / NBRC 109023)</name>
    <name type="common">Paecilomyces variotii</name>
    <dbReference type="NCBI Taxonomy" id="1356009"/>
    <lineage>
        <taxon>Eukaryota</taxon>
        <taxon>Fungi</taxon>
        <taxon>Dikarya</taxon>
        <taxon>Ascomycota</taxon>
        <taxon>Pezizomycotina</taxon>
        <taxon>Eurotiomycetes</taxon>
        <taxon>Eurotiomycetidae</taxon>
        <taxon>Eurotiales</taxon>
        <taxon>Thermoascaceae</taxon>
        <taxon>Paecilomyces</taxon>
    </lineage>
</organism>
<feature type="chain" id="PRO_5004736368" description="FAS1 domain-containing protein" evidence="2">
    <location>
        <begin position="22"/>
        <end position="244"/>
    </location>
</feature>
<name>V5HWM4_BYSSN</name>
<dbReference type="Pfam" id="PF02469">
    <property type="entry name" value="Fasciclin"/>
    <property type="match status" value="1"/>
</dbReference>
<feature type="domain" description="FAS1" evidence="3">
    <location>
        <begin position="93"/>
        <end position="241"/>
    </location>
</feature>
<keyword evidence="1 2" id="KW-0732">Signal</keyword>
<reference evidence="5" key="1">
    <citation type="journal article" date="2014" name="Genome Announc.">
        <title>Draft genome sequence of the formaldehyde-resistant fungus Byssochlamys spectabilis No. 5 (anamorph Paecilomyces variotii No. 5) (NBRC109023).</title>
        <authorList>
            <person name="Oka T."/>
            <person name="Ekino K."/>
            <person name="Fukuda K."/>
            <person name="Nomura Y."/>
        </authorList>
    </citation>
    <scope>NUCLEOTIDE SEQUENCE [LARGE SCALE GENOMIC DNA]</scope>
    <source>
        <strain evidence="5">No. 5 / NBRC 109023</strain>
    </source>
</reference>
<keyword evidence="5" id="KW-1185">Reference proteome</keyword>
<dbReference type="HOGENOM" id="CLU_091398_0_0_1"/>
<dbReference type="InParanoid" id="V5HWM4"/>
<dbReference type="Gene3D" id="2.30.180.10">
    <property type="entry name" value="FAS1 domain"/>
    <property type="match status" value="1"/>
</dbReference>
<comment type="caution">
    <text evidence="4">The sequence shown here is derived from an EMBL/GenBank/DDBJ whole genome shotgun (WGS) entry which is preliminary data.</text>
</comment>
<dbReference type="eggNOG" id="ENOG502S3U5">
    <property type="taxonomic scope" value="Eukaryota"/>
</dbReference>
<evidence type="ECO:0000256" key="2">
    <source>
        <dbReference type="SAM" id="SignalP"/>
    </source>
</evidence>
<dbReference type="PROSITE" id="PS50213">
    <property type="entry name" value="FAS1"/>
    <property type="match status" value="1"/>
</dbReference>
<evidence type="ECO:0000256" key="1">
    <source>
        <dbReference type="ARBA" id="ARBA00022729"/>
    </source>
</evidence>
<dbReference type="OrthoDB" id="5551751at2759"/>
<dbReference type="InterPro" id="IPR000782">
    <property type="entry name" value="FAS1_domain"/>
</dbReference>
<dbReference type="AlphaFoldDB" id="V5HWM4"/>
<dbReference type="InterPro" id="IPR040200">
    <property type="entry name" value="Mug57-like"/>
</dbReference>
<feature type="signal peptide" evidence="2">
    <location>
        <begin position="1"/>
        <end position="21"/>
    </location>
</feature>
<dbReference type="SUPFAM" id="SSF82153">
    <property type="entry name" value="FAS1 domain"/>
    <property type="match status" value="1"/>
</dbReference>
<proteinExistence type="predicted"/>
<dbReference type="FunCoup" id="V5HWM4">
    <property type="interactions" value="12"/>
</dbReference>
<evidence type="ECO:0000259" key="3">
    <source>
        <dbReference type="PROSITE" id="PS50213"/>
    </source>
</evidence>
<accession>V5HWM4</accession>